<reference evidence="2" key="1">
    <citation type="journal article" date="2022" name="Mol. Ecol. Resour.">
        <title>The genomes of chicory, endive, great burdock and yacon provide insights into Asteraceae palaeo-polyploidization history and plant inulin production.</title>
        <authorList>
            <person name="Fan W."/>
            <person name="Wang S."/>
            <person name="Wang H."/>
            <person name="Wang A."/>
            <person name="Jiang F."/>
            <person name="Liu H."/>
            <person name="Zhao H."/>
            <person name="Xu D."/>
            <person name="Zhang Y."/>
        </authorList>
    </citation>
    <scope>NUCLEOTIDE SEQUENCE [LARGE SCALE GENOMIC DNA]</scope>
    <source>
        <strain evidence="2">cv. Yunnan</strain>
    </source>
</reference>
<dbReference type="EMBL" id="CM042020">
    <property type="protein sequence ID" value="KAI3821493.1"/>
    <property type="molecule type" value="Genomic_DNA"/>
</dbReference>
<reference evidence="1 2" key="2">
    <citation type="journal article" date="2022" name="Mol. Ecol. Resour.">
        <title>The genomes of chicory, endive, great burdock and yacon provide insights into Asteraceae paleo-polyploidization history and plant inulin production.</title>
        <authorList>
            <person name="Fan W."/>
            <person name="Wang S."/>
            <person name="Wang H."/>
            <person name="Wang A."/>
            <person name="Jiang F."/>
            <person name="Liu H."/>
            <person name="Zhao H."/>
            <person name="Xu D."/>
            <person name="Zhang Y."/>
        </authorList>
    </citation>
    <scope>NUCLEOTIDE SEQUENCE [LARGE SCALE GENOMIC DNA]</scope>
    <source>
        <strain evidence="2">cv. Yunnan</strain>
        <tissue evidence="1">Leaves</tissue>
    </source>
</reference>
<protein>
    <submittedName>
        <fullName evidence="1">Uncharacterized protein</fullName>
    </submittedName>
</protein>
<proteinExistence type="predicted"/>
<gene>
    <name evidence="1" type="ORF">L1987_09061</name>
</gene>
<organism evidence="1 2">
    <name type="scientific">Smallanthus sonchifolius</name>
    <dbReference type="NCBI Taxonomy" id="185202"/>
    <lineage>
        <taxon>Eukaryota</taxon>
        <taxon>Viridiplantae</taxon>
        <taxon>Streptophyta</taxon>
        <taxon>Embryophyta</taxon>
        <taxon>Tracheophyta</taxon>
        <taxon>Spermatophyta</taxon>
        <taxon>Magnoliopsida</taxon>
        <taxon>eudicotyledons</taxon>
        <taxon>Gunneridae</taxon>
        <taxon>Pentapetalae</taxon>
        <taxon>asterids</taxon>
        <taxon>campanulids</taxon>
        <taxon>Asterales</taxon>
        <taxon>Asteraceae</taxon>
        <taxon>Asteroideae</taxon>
        <taxon>Heliantheae alliance</taxon>
        <taxon>Millerieae</taxon>
        <taxon>Smallanthus</taxon>
    </lineage>
</organism>
<keyword evidence="2" id="KW-1185">Reference proteome</keyword>
<sequence length="169" mass="19138">MLFEMVSIGTPPSVLGFKSAIISTSKRDATNIGMIKVWDTYPFGVDPMWHGTRSELQFLNSLKMKMSILLGVSQMNLGIILSYFNAKFFRNDLNICSFRDSSGVNRPLESILKIVCLGLEQDSMRNSWEVTWSPSVESFRTFACSVYAQYTRLPFDNAQRRLGKRGVVS</sequence>
<comment type="caution">
    <text evidence="1">The sequence shown here is derived from an EMBL/GenBank/DDBJ whole genome shotgun (WGS) entry which is preliminary data.</text>
</comment>
<evidence type="ECO:0000313" key="2">
    <source>
        <dbReference type="Proteomes" id="UP001056120"/>
    </source>
</evidence>
<name>A0ACB9JP45_9ASTR</name>
<accession>A0ACB9JP45</accession>
<dbReference type="Proteomes" id="UP001056120">
    <property type="component" value="Linkage Group LG03"/>
</dbReference>
<evidence type="ECO:0000313" key="1">
    <source>
        <dbReference type="EMBL" id="KAI3821493.1"/>
    </source>
</evidence>